<dbReference type="GO" id="GO:0043565">
    <property type="term" value="F:sequence-specific DNA binding"/>
    <property type="evidence" value="ECO:0007669"/>
    <property type="project" value="InterPro"/>
</dbReference>
<feature type="domain" description="WRKY" evidence="8">
    <location>
        <begin position="190"/>
        <end position="256"/>
    </location>
</feature>
<sequence>MMSVSSPPFNSIELIYIYLTCSSCKASWGSVCDPPRIMGSAWLDLDLNVGSLRFPVDAPQVFPVEYKRVEDKISMRGGERSDAQVEGLAAELIRVTEENKKLDETLRIITAKYTSLWNQLNDLTTTTSSSEGASPSPSPAGKRKIESSAGHTEPANCNAECTSAEESCKRVRQDCKPPVWKLHVRTNPSDSSLVVKDGYQWRKYGQKVTRDNPSPRAYFRCSFAPACPVKKKVQRSAEDQSILVATYEGEHNHSQPSQVGDRSDMDFGRSSHPKSSVSEELHPTLVEQMARLLTKNPAFTAAVATAISGMML</sequence>
<evidence type="ECO:0000256" key="5">
    <source>
        <dbReference type="ARBA" id="ARBA00023163"/>
    </source>
</evidence>
<dbReference type="FunFam" id="2.20.25.80:FF:000008">
    <property type="entry name" value="WRKY transcription factor 40"/>
    <property type="match status" value="1"/>
</dbReference>
<accession>A0A8D7FE08</accession>
<feature type="region of interest" description="Disordered" evidence="7">
    <location>
        <begin position="247"/>
        <end position="279"/>
    </location>
</feature>
<comment type="similarity">
    <text evidence="2">Belongs to the WRKY group II-a family.</text>
</comment>
<proteinExistence type="inferred from homology"/>
<dbReference type="GO" id="GO:0005634">
    <property type="term" value="C:nucleus"/>
    <property type="evidence" value="ECO:0007669"/>
    <property type="project" value="UniProtKB-SubCell"/>
</dbReference>
<dbReference type="SMART" id="SM00774">
    <property type="entry name" value="WRKY"/>
    <property type="match status" value="1"/>
</dbReference>
<evidence type="ECO:0000256" key="4">
    <source>
        <dbReference type="ARBA" id="ARBA00023125"/>
    </source>
</evidence>
<evidence type="ECO:0000256" key="2">
    <source>
        <dbReference type="ARBA" id="ARBA00008189"/>
    </source>
</evidence>
<dbReference type="Pfam" id="PF03106">
    <property type="entry name" value="WRKY"/>
    <property type="match status" value="1"/>
</dbReference>
<reference evidence="9" key="1">
    <citation type="submission" date="2021-03" db="EMBL/GenBank/DDBJ databases">
        <authorList>
            <consortium name="Genoscope - CEA"/>
            <person name="William W."/>
        </authorList>
    </citation>
    <scope>NUCLEOTIDE SEQUENCE</scope>
    <source>
        <strain evidence="9">Doubled-haploid Pahang</strain>
    </source>
</reference>
<keyword evidence="5" id="KW-0804">Transcription</keyword>
<protein>
    <submittedName>
        <fullName evidence="9">(wild Malaysian banana) hypothetical protein</fullName>
    </submittedName>
</protein>
<dbReference type="EMBL" id="HG996468">
    <property type="protein sequence ID" value="CAG1850004.1"/>
    <property type="molecule type" value="Genomic_DNA"/>
</dbReference>
<dbReference type="InterPro" id="IPR003657">
    <property type="entry name" value="WRKY_dom"/>
</dbReference>
<evidence type="ECO:0000256" key="7">
    <source>
        <dbReference type="SAM" id="MobiDB-lite"/>
    </source>
</evidence>
<evidence type="ECO:0000256" key="3">
    <source>
        <dbReference type="ARBA" id="ARBA00023015"/>
    </source>
</evidence>
<keyword evidence="4" id="KW-0238">DNA-binding</keyword>
<dbReference type="SUPFAM" id="SSF118290">
    <property type="entry name" value="WRKY DNA-binding domain"/>
    <property type="match status" value="1"/>
</dbReference>
<dbReference type="Gene3D" id="2.20.25.80">
    <property type="entry name" value="WRKY domain"/>
    <property type="match status" value="1"/>
</dbReference>
<dbReference type="PANTHER" id="PTHR31429:SF114">
    <property type="entry name" value="WRKY TRANSCRIPTION FACTOR WRKY71"/>
    <property type="match status" value="1"/>
</dbReference>
<keyword evidence="6" id="KW-0539">Nucleus</keyword>
<gene>
    <name evidence="9" type="ORF">GSMUA_215900.1</name>
</gene>
<keyword evidence="3" id="KW-0805">Transcription regulation</keyword>
<feature type="compositionally biased region" description="Low complexity" evidence="7">
    <location>
        <begin position="125"/>
        <end position="135"/>
    </location>
</feature>
<dbReference type="GO" id="GO:0003700">
    <property type="term" value="F:DNA-binding transcription factor activity"/>
    <property type="evidence" value="ECO:0007669"/>
    <property type="project" value="InterPro"/>
</dbReference>
<evidence type="ECO:0000256" key="1">
    <source>
        <dbReference type="ARBA" id="ARBA00004123"/>
    </source>
</evidence>
<name>A0A8D7FE08_MUSAM</name>
<evidence type="ECO:0000313" key="9">
    <source>
        <dbReference type="EMBL" id="CAG1850004.1"/>
    </source>
</evidence>
<dbReference type="PROSITE" id="PS50811">
    <property type="entry name" value="WRKY"/>
    <property type="match status" value="1"/>
</dbReference>
<dbReference type="GO" id="GO:0051707">
    <property type="term" value="P:response to other organism"/>
    <property type="evidence" value="ECO:0007669"/>
    <property type="project" value="UniProtKB-ARBA"/>
</dbReference>
<organism evidence="9">
    <name type="scientific">Musa acuminata subsp. malaccensis</name>
    <name type="common">Wild banana</name>
    <name type="synonym">Musa malaccensis</name>
    <dbReference type="NCBI Taxonomy" id="214687"/>
    <lineage>
        <taxon>Eukaryota</taxon>
        <taxon>Viridiplantae</taxon>
        <taxon>Streptophyta</taxon>
        <taxon>Embryophyta</taxon>
        <taxon>Tracheophyta</taxon>
        <taxon>Spermatophyta</taxon>
        <taxon>Magnoliopsida</taxon>
        <taxon>Liliopsida</taxon>
        <taxon>Zingiberales</taxon>
        <taxon>Musaceae</taxon>
        <taxon>Musa</taxon>
    </lineage>
</organism>
<dbReference type="AlphaFoldDB" id="A0A8D7FE08"/>
<dbReference type="InterPro" id="IPR044810">
    <property type="entry name" value="WRKY_plant"/>
</dbReference>
<evidence type="ECO:0000259" key="8">
    <source>
        <dbReference type="PROSITE" id="PS50811"/>
    </source>
</evidence>
<feature type="region of interest" description="Disordered" evidence="7">
    <location>
        <begin position="125"/>
        <end position="157"/>
    </location>
</feature>
<dbReference type="InterPro" id="IPR036576">
    <property type="entry name" value="WRKY_dom_sf"/>
</dbReference>
<dbReference type="PANTHER" id="PTHR31429">
    <property type="entry name" value="WRKY TRANSCRIPTION FACTOR 36-RELATED"/>
    <property type="match status" value="1"/>
</dbReference>
<comment type="subcellular location">
    <subcellularLocation>
        <location evidence="1">Nucleus</location>
    </subcellularLocation>
</comment>
<evidence type="ECO:0000256" key="6">
    <source>
        <dbReference type="ARBA" id="ARBA00023242"/>
    </source>
</evidence>